<accession>A0ACB5SW14</accession>
<evidence type="ECO:0000313" key="2">
    <source>
        <dbReference type="Proteomes" id="UP001165064"/>
    </source>
</evidence>
<comment type="caution">
    <text evidence="1">The sequence shown here is derived from an EMBL/GenBank/DDBJ whole genome shotgun (WGS) entry which is preliminary data.</text>
</comment>
<proteinExistence type="predicted"/>
<gene>
    <name evidence="1" type="ORF">Amon02_000186000</name>
</gene>
<sequence length="1376" mass="151514">MQQQLPYLTQSHSHNHNHTHSHGNGHDHNHFHPPITTTSSNSNSSPSSNTQSRSQSRINSSQASTTTANSNNSNSLSQPPIDFRRPIPLGSASATNSRNSSIPDLIPDPNSTLSTSPQKKPKQPKICKACGEPIIGTLVRAMGNMYHVDCFTCYDCGKPCSSKFFAADIQDTTSGELIQVPLCEYNYFKRIDLICVTCDTAIRGSYITAAGKKYHPEHFYCEICHKVFDSEDYYEYHDQIYCHYHYSKLYASHCEACKSAILKQYVEMVRGGREQQWHPECFMVHKFWGVDVTIDHIGFKSMNLKMTFGDLDKLKEVDESFIPQNELFEIENKLERTTMSVWLTISEFEESCASCISDMLHFASSGDRLNGLLTTGRLVLKVETLFKGLDLLTEYANQLHIEVDYENNAKLTQLTKEPRSMSSKIMSYLTFLRDTDPQKILSSQYSRNLLSLISTLAHYIKLISRNTLIHALEYNRLTQTTVALDKYLTELSTHDSIPKDVFPHLGIAQNAKDTCFKCGESIEEACFAFFSTNVNTNNNPNSGSQPTQSTKKYRWHLKCLDCSECGKLLNMQNLGEVAFDPRQKLVLCNSCGSGNPEAQLGFVRVSKNLQLIYLLKIALVRSRYAMRKRGLIDGNRHSRHQNALNNNNGVGSRSAGDAEGGGADEGEDQYARKVADVKRLRSQRQTQKIGSAASNEARISVIVEAPVASSAGTEEVGDSDGDLDTLNGSNYNSTHAGAGANGNAARGSNDINRQQQQQQNLYDQQNAQLKRQLSTPHPLSRSQSQANGSGSSRLNPLHHNNSHSNGHHNQQHYRRTIDATKFLKKEKSLGRKGSKRLRIEDAPMHSKPQNTNLDVTSTLLKNEKSLTLDDIPRIVSSEQAREHRPNAFRFQKRHYQTTTATLPTPKSVMNKSTDPANAKGGVGAAAGGQAGKGAGAGGKGVGAAAGGSILPNTVPMPKSKDESMINDPGSGAVAVTRGGSGAVKGGLRIRYSELNTVQHDHLRYVAAFALHKLMNDTMTLDDCLSFVQIQKKSGGSGSGGGFWDKLFGSSSGNGSGGSGGSGDQANSVFGAPLHLLVAKYGVDSDLGIGDRKLRIPMFIDEIINVMHNQDLSAEGVFRLNGNIRKLKQMIELCDSNPNKLPDFGKENCIQNAALMKRFFRDMPDPLLTFRLYDLFILSQKLDNAGSTSATSEEQDQAQARKRDRILKLAYCMLPKPNRDLTEVLLSFLTWVSTFCHIDEETGSKMDIHNLATVLTPNILYEKPVSDIKKIPVNSAELAPRGENHFLGIECVNCMIECQEDLSFVPEDLFECFKLAGFDKLGSGDDDDGGNGSGGHGKKKGDGKKKKGGNGGDVNVKEIVGKCKIVLEKKPGLFDDF</sequence>
<dbReference type="EMBL" id="BSXS01000993">
    <property type="protein sequence ID" value="GME74694.1"/>
    <property type="molecule type" value="Genomic_DNA"/>
</dbReference>
<protein>
    <submittedName>
        <fullName evidence="1">Unnamed protein product</fullName>
    </submittedName>
</protein>
<name>A0ACB5SW14_AMBMO</name>
<evidence type="ECO:0000313" key="1">
    <source>
        <dbReference type="EMBL" id="GME74694.1"/>
    </source>
</evidence>
<dbReference type="Proteomes" id="UP001165064">
    <property type="component" value="Unassembled WGS sequence"/>
</dbReference>
<reference evidence="1" key="1">
    <citation type="submission" date="2023-04" db="EMBL/GenBank/DDBJ databases">
        <title>Ambrosiozyma monospora NBRC 10751.</title>
        <authorList>
            <person name="Ichikawa N."/>
            <person name="Sato H."/>
            <person name="Tonouchi N."/>
        </authorList>
    </citation>
    <scope>NUCLEOTIDE SEQUENCE</scope>
    <source>
        <strain evidence="1">NBRC 10751</strain>
    </source>
</reference>
<keyword evidence="2" id="KW-1185">Reference proteome</keyword>
<organism evidence="1 2">
    <name type="scientific">Ambrosiozyma monospora</name>
    <name type="common">Yeast</name>
    <name type="synonym">Endomycopsis monosporus</name>
    <dbReference type="NCBI Taxonomy" id="43982"/>
    <lineage>
        <taxon>Eukaryota</taxon>
        <taxon>Fungi</taxon>
        <taxon>Dikarya</taxon>
        <taxon>Ascomycota</taxon>
        <taxon>Saccharomycotina</taxon>
        <taxon>Pichiomycetes</taxon>
        <taxon>Pichiales</taxon>
        <taxon>Pichiaceae</taxon>
        <taxon>Ambrosiozyma</taxon>
    </lineage>
</organism>